<dbReference type="Proteomes" id="UP001500383">
    <property type="component" value="Unassembled WGS sequence"/>
</dbReference>
<accession>A0ABN2J342</accession>
<feature type="compositionally biased region" description="Low complexity" evidence="1">
    <location>
        <begin position="364"/>
        <end position="375"/>
    </location>
</feature>
<feature type="region of interest" description="Disordered" evidence="1">
    <location>
        <begin position="347"/>
        <end position="375"/>
    </location>
</feature>
<protein>
    <submittedName>
        <fullName evidence="2">CaiB/BaiF CoA-transferase family protein</fullName>
    </submittedName>
</protein>
<dbReference type="Gene3D" id="3.30.1540.10">
    <property type="entry name" value="formyl-coa transferase, domain 3"/>
    <property type="match status" value="1"/>
</dbReference>
<evidence type="ECO:0000256" key="1">
    <source>
        <dbReference type="SAM" id="MobiDB-lite"/>
    </source>
</evidence>
<dbReference type="InterPro" id="IPR050509">
    <property type="entry name" value="CoA-transferase_III"/>
</dbReference>
<dbReference type="InterPro" id="IPR044855">
    <property type="entry name" value="CoA-Trfase_III_dom3_sf"/>
</dbReference>
<proteinExistence type="predicted"/>
<sequence length="375" mass="40259">MCNATRKGTPVTTASSGPLAGIRVVELNGIGPGPHACMMLADLGADVVTVMRPGELARSADGWAHITRRGRTVVEADLKSEDGLAQVRGLIAKSDVLVEGFRPGVTERMGLGPDECLESNPRLVYARMTGWGQHGPLAHTAGHDLNYISLTGHLNATARKGERPVPPLNLVGDFGGGSMFLIQGILAAIIERATSGKGQVIDTAMTDGASVLGQFQWAMRARDQWSDVAGTNMLDTGFPFYDVYTCSDGKFMAVGCLEPQFYAEFARLMGIDGEDMPGQFDMDRWDELREIIAGKFAGKPRDEWAELFYGTDACTTPVLTYTEALSHPHMTARETFVEVAGDMGPAPAPRFSRTPAPAVPAAPPHEVTPVEQVWA</sequence>
<reference evidence="2 3" key="1">
    <citation type="journal article" date="2019" name="Int. J. Syst. Evol. Microbiol.">
        <title>The Global Catalogue of Microorganisms (GCM) 10K type strain sequencing project: providing services to taxonomists for standard genome sequencing and annotation.</title>
        <authorList>
            <consortium name="The Broad Institute Genomics Platform"/>
            <consortium name="The Broad Institute Genome Sequencing Center for Infectious Disease"/>
            <person name="Wu L."/>
            <person name="Ma J."/>
        </authorList>
    </citation>
    <scope>NUCLEOTIDE SEQUENCE [LARGE SCALE GENOMIC DNA]</scope>
    <source>
        <strain evidence="2 3">JCM 16002</strain>
    </source>
</reference>
<evidence type="ECO:0000313" key="3">
    <source>
        <dbReference type="Proteomes" id="UP001500383"/>
    </source>
</evidence>
<dbReference type="InterPro" id="IPR003673">
    <property type="entry name" value="CoA-Trfase_fam_III"/>
</dbReference>
<evidence type="ECO:0000313" key="2">
    <source>
        <dbReference type="EMBL" id="GAA1717013.1"/>
    </source>
</evidence>
<dbReference type="PANTHER" id="PTHR48228:SF5">
    <property type="entry name" value="ALPHA-METHYLACYL-COA RACEMASE"/>
    <property type="match status" value="1"/>
</dbReference>
<dbReference type="InterPro" id="IPR023606">
    <property type="entry name" value="CoA-Trfase_III_dom_1_sf"/>
</dbReference>
<dbReference type="PANTHER" id="PTHR48228">
    <property type="entry name" value="SUCCINYL-COA--D-CITRAMALATE COA-TRANSFERASE"/>
    <property type="match status" value="1"/>
</dbReference>
<dbReference type="EMBL" id="BAAAQG010000015">
    <property type="protein sequence ID" value="GAA1717013.1"/>
    <property type="molecule type" value="Genomic_DNA"/>
</dbReference>
<comment type="caution">
    <text evidence="2">The sequence shown here is derived from an EMBL/GenBank/DDBJ whole genome shotgun (WGS) entry which is preliminary data.</text>
</comment>
<dbReference type="Gene3D" id="3.40.50.10540">
    <property type="entry name" value="Crotonobetainyl-coa:carnitine coa-transferase, domain 1"/>
    <property type="match status" value="1"/>
</dbReference>
<dbReference type="Pfam" id="PF02515">
    <property type="entry name" value="CoA_transf_3"/>
    <property type="match status" value="1"/>
</dbReference>
<organism evidence="2 3">
    <name type="scientific">Dietzia cercidiphylli</name>
    <dbReference type="NCBI Taxonomy" id="498199"/>
    <lineage>
        <taxon>Bacteria</taxon>
        <taxon>Bacillati</taxon>
        <taxon>Actinomycetota</taxon>
        <taxon>Actinomycetes</taxon>
        <taxon>Mycobacteriales</taxon>
        <taxon>Dietziaceae</taxon>
        <taxon>Dietzia</taxon>
    </lineage>
</organism>
<keyword evidence="3" id="KW-1185">Reference proteome</keyword>
<name>A0ABN2J342_9ACTN</name>
<gene>
    <name evidence="2" type="ORF">GCM10009831_28630</name>
</gene>
<dbReference type="SUPFAM" id="SSF89796">
    <property type="entry name" value="CoA-transferase family III (CaiB/BaiF)"/>
    <property type="match status" value="1"/>
</dbReference>